<dbReference type="InterPro" id="IPR001878">
    <property type="entry name" value="Znf_CCHC"/>
</dbReference>
<gene>
    <name evidence="4" type="ORF">PR002_g4375</name>
</gene>
<evidence type="ECO:0000256" key="2">
    <source>
        <dbReference type="SAM" id="MobiDB-lite"/>
    </source>
</evidence>
<dbReference type="OrthoDB" id="123769at2759"/>
<dbReference type="GO" id="GO:0003676">
    <property type="term" value="F:nucleic acid binding"/>
    <property type="evidence" value="ECO:0007669"/>
    <property type="project" value="InterPro"/>
</dbReference>
<protein>
    <recommendedName>
        <fullName evidence="3">CCHC-type domain-containing protein</fullName>
    </recommendedName>
</protein>
<evidence type="ECO:0000313" key="5">
    <source>
        <dbReference type="Proteomes" id="UP000435112"/>
    </source>
</evidence>
<dbReference type="AlphaFoldDB" id="A0A6A3N7X3"/>
<accession>A0A6A3N7X3</accession>
<keyword evidence="1" id="KW-0863">Zinc-finger</keyword>
<feature type="compositionally biased region" description="Gly residues" evidence="2">
    <location>
        <begin position="162"/>
        <end position="174"/>
    </location>
</feature>
<evidence type="ECO:0000259" key="3">
    <source>
        <dbReference type="PROSITE" id="PS50158"/>
    </source>
</evidence>
<comment type="caution">
    <text evidence="4">The sequence shown here is derived from an EMBL/GenBank/DDBJ whole genome shotgun (WGS) entry which is preliminary data.</text>
</comment>
<sequence>MSGGDWPEEFRILALNGKLDGTALVYFERMVPHWTAESPTLEHVMNRMLVPYMTTITASKGLKLMTSEKSKSRTWAEHYQYLTYVAERSGCSDLHVLQSLCKSAPPYLQSAMLTRLNSQRVDYLQQATELVAFAIEFEANMFKQEIGRGQGGRGNRGRGGRFHGGGRGDQGGRGSVARVDGTETRSCYNCGEVGHLAIDCPGKENSAAKTSPRVTLAVGTGTNADSCTWILDSGSSVHLVKNEKLLRNAVDCDEQYRAANGDLIHVVKKGTVVLRTIVDSNEVIVEFYGILEEKGVYLERHGGKSYTVQENTGMRIFEVYRCNKVLMIDAMGEMTTETRVNAVTEAVKAASESLEDAVTESTLLELHKRLGHIAYDTVERMATRLDQISG</sequence>
<dbReference type="Proteomes" id="UP000435112">
    <property type="component" value="Unassembled WGS sequence"/>
</dbReference>
<dbReference type="InterPro" id="IPR036875">
    <property type="entry name" value="Znf_CCHC_sf"/>
</dbReference>
<name>A0A6A3N7X3_9STRA</name>
<keyword evidence="1" id="KW-0862">Zinc</keyword>
<dbReference type="GO" id="GO:0008270">
    <property type="term" value="F:zinc ion binding"/>
    <property type="evidence" value="ECO:0007669"/>
    <property type="project" value="UniProtKB-KW"/>
</dbReference>
<feature type="region of interest" description="Disordered" evidence="2">
    <location>
        <begin position="147"/>
        <end position="176"/>
    </location>
</feature>
<evidence type="ECO:0000313" key="4">
    <source>
        <dbReference type="EMBL" id="KAE9041587.1"/>
    </source>
</evidence>
<dbReference type="EMBL" id="QXFU01000169">
    <property type="protein sequence ID" value="KAE9041587.1"/>
    <property type="molecule type" value="Genomic_DNA"/>
</dbReference>
<evidence type="ECO:0000256" key="1">
    <source>
        <dbReference type="PROSITE-ProRule" id="PRU00047"/>
    </source>
</evidence>
<dbReference type="Gene3D" id="4.10.60.10">
    <property type="entry name" value="Zinc finger, CCHC-type"/>
    <property type="match status" value="1"/>
</dbReference>
<dbReference type="Pfam" id="PF00098">
    <property type="entry name" value="zf-CCHC"/>
    <property type="match status" value="1"/>
</dbReference>
<dbReference type="PROSITE" id="PS50158">
    <property type="entry name" value="ZF_CCHC"/>
    <property type="match status" value="1"/>
</dbReference>
<dbReference type="SMART" id="SM00343">
    <property type="entry name" value="ZnF_C2HC"/>
    <property type="match status" value="1"/>
</dbReference>
<organism evidence="4 5">
    <name type="scientific">Phytophthora rubi</name>
    <dbReference type="NCBI Taxonomy" id="129364"/>
    <lineage>
        <taxon>Eukaryota</taxon>
        <taxon>Sar</taxon>
        <taxon>Stramenopiles</taxon>
        <taxon>Oomycota</taxon>
        <taxon>Peronosporomycetes</taxon>
        <taxon>Peronosporales</taxon>
        <taxon>Peronosporaceae</taxon>
        <taxon>Phytophthora</taxon>
    </lineage>
</organism>
<proteinExistence type="predicted"/>
<reference evidence="4 5" key="1">
    <citation type="submission" date="2018-09" db="EMBL/GenBank/DDBJ databases">
        <title>Genomic investigation of the strawberry pathogen Phytophthora fragariae indicates pathogenicity is determined by transcriptional variation in three key races.</title>
        <authorList>
            <person name="Adams T.M."/>
            <person name="Armitage A.D."/>
            <person name="Sobczyk M.K."/>
            <person name="Bates H.J."/>
            <person name="Dunwell J.M."/>
            <person name="Nellist C.F."/>
            <person name="Harrison R.J."/>
        </authorList>
    </citation>
    <scope>NUCLEOTIDE SEQUENCE [LARGE SCALE GENOMIC DNA]</scope>
    <source>
        <strain evidence="4 5">SCRP324</strain>
    </source>
</reference>
<feature type="domain" description="CCHC-type" evidence="3">
    <location>
        <begin position="187"/>
        <end position="201"/>
    </location>
</feature>
<keyword evidence="1" id="KW-0479">Metal-binding</keyword>
<dbReference type="SUPFAM" id="SSF57756">
    <property type="entry name" value="Retrovirus zinc finger-like domains"/>
    <property type="match status" value="1"/>
</dbReference>